<comment type="caution">
    <text evidence="2">The sequence shown here is derived from an EMBL/GenBank/DDBJ whole genome shotgun (WGS) entry which is preliminary data.</text>
</comment>
<dbReference type="GO" id="GO:0005741">
    <property type="term" value="C:mitochondrial outer membrane"/>
    <property type="evidence" value="ECO:0007669"/>
    <property type="project" value="InterPro"/>
</dbReference>
<dbReference type="EMBL" id="NIDF01000016">
    <property type="protein sequence ID" value="TYJ57044.1"/>
    <property type="molecule type" value="Genomic_DNA"/>
</dbReference>
<sequence>MSDNRQESEQDLQDSLGSALETSFSIPPPPPKPAAPAASEVKEEPAAAAPSEPIPGMAEWPETYQGYLDEWHAESAIARAKAWETHDRIEAERLAEQKAEEDKKKAAKKAAQDEEKKKKDAEKLKAELEEEEKKETEKDVRSHGKVKEAWELVGKKDDGRDYGPFAEPLDRQDALAAQAISEAQERHEIKPAAYDPTTSTDPIPPAMQDPVPVTPAPVPTESATLSRHSATSQAWEEVSRQSDSGSGEQVSAPQSSGSEDIIQIPSPEKAAEAGVPLPPTQPPSLTLSVFTNSASLSVSKIFAVIGINLVLPFINGVMLGFGEIFAREVLKVGKEVWRGERGIFGFGGRRGTGGRGTSGVGLSGGF</sequence>
<feature type="region of interest" description="Disordered" evidence="1">
    <location>
        <begin position="94"/>
        <end position="122"/>
    </location>
</feature>
<feature type="region of interest" description="Disordered" evidence="1">
    <location>
        <begin position="1"/>
        <end position="59"/>
    </location>
</feature>
<feature type="compositionally biased region" description="Pro residues" evidence="1">
    <location>
        <begin position="202"/>
        <end position="218"/>
    </location>
</feature>
<reference evidence="2 3" key="1">
    <citation type="submission" date="2017-05" db="EMBL/GenBank/DDBJ databases">
        <title>The Genome Sequence of Tsuchiyaea wingfieldii DSM 27421.</title>
        <authorList>
            <person name="Cuomo C."/>
            <person name="Passer A."/>
            <person name="Billmyre B."/>
            <person name="Heitman J."/>
        </authorList>
    </citation>
    <scope>NUCLEOTIDE SEQUENCE [LARGE SCALE GENOMIC DNA]</scope>
    <source>
        <strain evidence="2 3">DSM 27421</strain>
    </source>
</reference>
<feature type="compositionally biased region" description="Polar residues" evidence="1">
    <location>
        <begin position="241"/>
        <end position="258"/>
    </location>
</feature>
<dbReference type="PANTHER" id="PTHR28241">
    <property type="entry name" value="MITOCHONDRIAL IMPORT PROTEIN 1"/>
    <property type="match status" value="1"/>
</dbReference>
<dbReference type="GO" id="GO:0045040">
    <property type="term" value="P:protein insertion into mitochondrial outer membrane"/>
    <property type="evidence" value="ECO:0007669"/>
    <property type="project" value="TreeGrafter"/>
</dbReference>
<keyword evidence="3" id="KW-1185">Reference proteome</keyword>
<feature type="compositionally biased region" description="Polar residues" evidence="1">
    <location>
        <begin position="221"/>
        <end position="234"/>
    </location>
</feature>
<dbReference type="GO" id="GO:0070096">
    <property type="term" value="P:mitochondrial outer membrane translocase complex assembly"/>
    <property type="evidence" value="ECO:0007669"/>
    <property type="project" value="TreeGrafter"/>
</dbReference>
<feature type="compositionally biased region" description="Low complexity" evidence="1">
    <location>
        <begin position="46"/>
        <end position="55"/>
    </location>
</feature>
<feature type="compositionally biased region" description="Polar residues" evidence="1">
    <location>
        <begin position="13"/>
        <end position="25"/>
    </location>
</feature>
<dbReference type="PANTHER" id="PTHR28241:SF1">
    <property type="entry name" value="MITOCHONDRIAL IMPORT PROTEIN 1"/>
    <property type="match status" value="1"/>
</dbReference>
<evidence type="ECO:0000313" key="2">
    <source>
        <dbReference type="EMBL" id="TYJ57044.1"/>
    </source>
</evidence>
<evidence type="ECO:0000256" key="1">
    <source>
        <dbReference type="SAM" id="MobiDB-lite"/>
    </source>
</evidence>
<gene>
    <name evidence="2" type="ORF">B9479_002145</name>
</gene>
<dbReference type="InterPro" id="IPR013262">
    <property type="entry name" value="OMP_MIM1/TOM13_mt"/>
</dbReference>
<dbReference type="AlphaFoldDB" id="A0A5D3B2R8"/>
<name>A0A5D3B2R8_9TREE</name>
<protein>
    <recommendedName>
        <fullName evidence="4">Mitochondrial import protein 1</fullName>
    </recommendedName>
</protein>
<dbReference type="Proteomes" id="UP000322245">
    <property type="component" value="Unassembled WGS sequence"/>
</dbReference>
<evidence type="ECO:0000313" key="3">
    <source>
        <dbReference type="Proteomes" id="UP000322245"/>
    </source>
</evidence>
<proteinExistence type="predicted"/>
<accession>A0A5D3B2R8</accession>
<dbReference type="Pfam" id="PF08219">
    <property type="entry name" value="TOM13"/>
    <property type="match status" value="1"/>
</dbReference>
<evidence type="ECO:0008006" key="4">
    <source>
        <dbReference type="Google" id="ProtNLM"/>
    </source>
</evidence>
<organism evidence="2 3">
    <name type="scientific">Cryptococcus floricola</name>
    <dbReference type="NCBI Taxonomy" id="2591691"/>
    <lineage>
        <taxon>Eukaryota</taxon>
        <taxon>Fungi</taxon>
        <taxon>Dikarya</taxon>
        <taxon>Basidiomycota</taxon>
        <taxon>Agaricomycotina</taxon>
        <taxon>Tremellomycetes</taxon>
        <taxon>Tremellales</taxon>
        <taxon>Cryptococcaceae</taxon>
        <taxon>Cryptococcus</taxon>
    </lineage>
</organism>
<feature type="region of interest" description="Disordered" evidence="1">
    <location>
        <begin position="173"/>
        <end position="261"/>
    </location>
</feature>